<evidence type="ECO:0000313" key="2">
    <source>
        <dbReference type="Proteomes" id="UP001610335"/>
    </source>
</evidence>
<comment type="caution">
    <text evidence="1">The sequence shown here is derived from an EMBL/GenBank/DDBJ whole genome shotgun (WGS) entry which is preliminary data.</text>
</comment>
<organism evidence="1 2">
    <name type="scientific">Aspergillus cavernicola</name>
    <dbReference type="NCBI Taxonomy" id="176166"/>
    <lineage>
        <taxon>Eukaryota</taxon>
        <taxon>Fungi</taxon>
        <taxon>Dikarya</taxon>
        <taxon>Ascomycota</taxon>
        <taxon>Pezizomycotina</taxon>
        <taxon>Eurotiomycetes</taxon>
        <taxon>Eurotiomycetidae</taxon>
        <taxon>Eurotiales</taxon>
        <taxon>Aspergillaceae</taxon>
        <taxon>Aspergillus</taxon>
        <taxon>Aspergillus subgen. Nidulantes</taxon>
    </lineage>
</organism>
<protein>
    <submittedName>
        <fullName evidence="1">Uncharacterized protein</fullName>
    </submittedName>
</protein>
<sequence length="392" mass="44132">MPPQNRVPKRGMVIRSPAYWDNLSQPRLSKNALTELRRRLGHAQPNPSRPSGSAAAYLHKCPPAKLKLIKRFSRQGGPDLSDLGNYPPPDDFREWSIDPTIYDHQEKQDGKETVATATSVCSFNFEDHLVDHQIYPPGYWYPDGRQMTRPDNLKEIRRRLAAPRPSIADISEKDFKKFAATYWTTHPENKVKASVISALETKSSQYAGRRRRFTNLAPLTDGTIFVQGEPDICHGARLGQLDPQVCKELSKQIVPATEADDVPVAPNFFLIVRGAEASSIDAERQACYYGALGSRAINALHSYRKDKPVYDNNAYTIIATYSCGVLEIYATHIVECRRGTRGGLEYLMTRLGAWPMHGNLETFQQGVIAYRNARDWAKEMRDEAIKLVGARG</sequence>
<name>A0ABR4I2A4_9EURO</name>
<reference evidence="1 2" key="1">
    <citation type="submission" date="2024-07" db="EMBL/GenBank/DDBJ databases">
        <title>Section-level genome sequencing and comparative genomics of Aspergillus sections Usti and Cavernicolus.</title>
        <authorList>
            <consortium name="Lawrence Berkeley National Laboratory"/>
            <person name="Nybo J.L."/>
            <person name="Vesth T.C."/>
            <person name="Theobald S."/>
            <person name="Frisvad J.C."/>
            <person name="Larsen T.O."/>
            <person name="Kjaerboelling I."/>
            <person name="Rothschild-Mancinelli K."/>
            <person name="Lyhne E.K."/>
            <person name="Kogle M.E."/>
            <person name="Barry K."/>
            <person name="Clum A."/>
            <person name="Na H."/>
            <person name="Ledsgaard L."/>
            <person name="Lin J."/>
            <person name="Lipzen A."/>
            <person name="Kuo A."/>
            <person name="Riley R."/>
            <person name="Mondo S."/>
            <person name="LaButti K."/>
            <person name="Haridas S."/>
            <person name="Pangalinan J."/>
            <person name="Salamov A.A."/>
            <person name="Simmons B.A."/>
            <person name="Magnuson J.K."/>
            <person name="Chen J."/>
            <person name="Drula E."/>
            <person name="Henrissat B."/>
            <person name="Wiebenga A."/>
            <person name="Lubbers R.J."/>
            <person name="Gomes A.C."/>
            <person name="Makela M.R."/>
            <person name="Stajich J."/>
            <person name="Grigoriev I.V."/>
            <person name="Mortensen U.H."/>
            <person name="De vries R.P."/>
            <person name="Baker S.E."/>
            <person name="Andersen M.R."/>
        </authorList>
    </citation>
    <scope>NUCLEOTIDE SEQUENCE [LARGE SCALE GENOMIC DNA]</scope>
    <source>
        <strain evidence="1 2">CBS 600.67</strain>
    </source>
</reference>
<gene>
    <name evidence="1" type="ORF">BDW59DRAFT_164100</name>
</gene>
<evidence type="ECO:0000313" key="1">
    <source>
        <dbReference type="EMBL" id="KAL2821762.1"/>
    </source>
</evidence>
<accession>A0ABR4I2A4</accession>
<dbReference type="Proteomes" id="UP001610335">
    <property type="component" value="Unassembled WGS sequence"/>
</dbReference>
<keyword evidence="2" id="KW-1185">Reference proteome</keyword>
<proteinExistence type="predicted"/>
<dbReference type="EMBL" id="JBFXLS010000062">
    <property type="protein sequence ID" value="KAL2821762.1"/>
    <property type="molecule type" value="Genomic_DNA"/>
</dbReference>